<dbReference type="CDD" id="cd07377">
    <property type="entry name" value="WHTH_GntR"/>
    <property type="match status" value="1"/>
</dbReference>
<keyword evidence="2 5" id="KW-0238">DNA-binding</keyword>
<dbReference type="Gene3D" id="1.20.120.530">
    <property type="entry name" value="GntR ligand-binding domain-like"/>
    <property type="match status" value="1"/>
</dbReference>
<dbReference type="InterPro" id="IPR008920">
    <property type="entry name" value="TF_FadR/GntR_C"/>
</dbReference>
<evidence type="ECO:0000256" key="3">
    <source>
        <dbReference type="ARBA" id="ARBA00023163"/>
    </source>
</evidence>
<feature type="domain" description="HTH gntR-type" evidence="4">
    <location>
        <begin position="3"/>
        <end position="70"/>
    </location>
</feature>
<keyword evidence="3" id="KW-0804">Transcription</keyword>
<dbReference type="PROSITE" id="PS50949">
    <property type="entry name" value="HTH_GNTR"/>
    <property type="match status" value="1"/>
</dbReference>
<dbReference type="InterPro" id="IPR036388">
    <property type="entry name" value="WH-like_DNA-bd_sf"/>
</dbReference>
<dbReference type="InterPro" id="IPR011711">
    <property type="entry name" value="GntR_C"/>
</dbReference>
<gene>
    <name evidence="5" type="ORF">SAMN05920897_1336</name>
</gene>
<dbReference type="InterPro" id="IPR000524">
    <property type="entry name" value="Tscrpt_reg_HTH_GntR"/>
</dbReference>
<dbReference type="SMART" id="SM00895">
    <property type="entry name" value="FCD"/>
    <property type="match status" value="1"/>
</dbReference>
<dbReference type="PANTHER" id="PTHR43537:SF24">
    <property type="entry name" value="GLUCONATE OPERON TRANSCRIPTIONAL REPRESSOR"/>
    <property type="match status" value="1"/>
</dbReference>
<evidence type="ECO:0000313" key="5">
    <source>
        <dbReference type="EMBL" id="SIR06980.1"/>
    </source>
</evidence>
<dbReference type="GO" id="GO:0003700">
    <property type="term" value="F:DNA-binding transcription factor activity"/>
    <property type="evidence" value="ECO:0007669"/>
    <property type="project" value="InterPro"/>
</dbReference>
<dbReference type="SMART" id="SM00345">
    <property type="entry name" value="HTH_GNTR"/>
    <property type="match status" value="1"/>
</dbReference>
<evidence type="ECO:0000256" key="1">
    <source>
        <dbReference type="ARBA" id="ARBA00023015"/>
    </source>
</evidence>
<dbReference type="EMBL" id="FTMS01000033">
    <property type="protein sequence ID" value="SIR06980.1"/>
    <property type="molecule type" value="Genomic_DNA"/>
</dbReference>
<evidence type="ECO:0000313" key="6">
    <source>
        <dbReference type="Proteomes" id="UP000186400"/>
    </source>
</evidence>
<dbReference type="Pfam" id="PF07729">
    <property type="entry name" value="FCD"/>
    <property type="match status" value="1"/>
</dbReference>
<keyword evidence="1" id="KW-0805">Transcription regulation</keyword>
<dbReference type="STRING" id="159291.SAMN05920897_1336"/>
<evidence type="ECO:0000256" key="2">
    <source>
        <dbReference type="ARBA" id="ARBA00023125"/>
    </source>
</evidence>
<dbReference type="Proteomes" id="UP000186400">
    <property type="component" value="Unassembled WGS sequence"/>
</dbReference>
<reference evidence="5 6" key="1">
    <citation type="submission" date="2017-01" db="EMBL/GenBank/DDBJ databases">
        <authorList>
            <person name="Mah S.A."/>
            <person name="Swanson W.J."/>
            <person name="Moy G.W."/>
            <person name="Vacquier V.D."/>
        </authorList>
    </citation>
    <scope>NUCLEOTIDE SEQUENCE [LARGE SCALE GENOMIC DNA]</scope>
    <source>
        <strain evidence="5 6">ASpG1</strain>
    </source>
</reference>
<dbReference type="SUPFAM" id="SSF48008">
    <property type="entry name" value="GntR ligand-binding domain-like"/>
    <property type="match status" value="1"/>
</dbReference>
<accession>A0A1N6XX94</accession>
<dbReference type="OrthoDB" id="362718at2"/>
<evidence type="ECO:0000259" key="4">
    <source>
        <dbReference type="PROSITE" id="PS50949"/>
    </source>
</evidence>
<sequence length="219" mass="25225">MTQSLKDQIHDKILDNIINNKYEINDFLKENALAGEFGVSKAPVREALIQLCNEGIIRSIPRLGYQIIRLTERDIWEATQFRIILELEGLRLSFESLEKDAIDCLTQLTNETEYIKMGKSVSLEEWWENNALFHITLISYAKNTLLTDSLRKTMHLLWRAVAQLFGNSGQKSYLSYNPKSHIIVCEAISEKDFKKAEDLLRKDIASILNTYSLANTIKI</sequence>
<dbReference type="Gene3D" id="1.10.10.10">
    <property type="entry name" value="Winged helix-like DNA-binding domain superfamily/Winged helix DNA-binding domain"/>
    <property type="match status" value="1"/>
</dbReference>
<proteinExistence type="predicted"/>
<organism evidence="5 6">
    <name type="scientific">Alkalispirochaeta americana</name>
    <dbReference type="NCBI Taxonomy" id="159291"/>
    <lineage>
        <taxon>Bacteria</taxon>
        <taxon>Pseudomonadati</taxon>
        <taxon>Spirochaetota</taxon>
        <taxon>Spirochaetia</taxon>
        <taxon>Spirochaetales</taxon>
        <taxon>Spirochaetaceae</taxon>
        <taxon>Alkalispirochaeta</taxon>
    </lineage>
</organism>
<dbReference type="PANTHER" id="PTHR43537">
    <property type="entry name" value="TRANSCRIPTIONAL REGULATOR, GNTR FAMILY"/>
    <property type="match status" value="1"/>
</dbReference>
<dbReference type="AlphaFoldDB" id="A0A1N6XX94"/>
<protein>
    <submittedName>
        <fullName evidence="5">DNA-binding transcriptional regulator, GntR family</fullName>
    </submittedName>
</protein>
<dbReference type="GO" id="GO:0003677">
    <property type="term" value="F:DNA binding"/>
    <property type="evidence" value="ECO:0007669"/>
    <property type="project" value="UniProtKB-KW"/>
</dbReference>
<dbReference type="Pfam" id="PF00392">
    <property type="entry name" value="GntR"/>
    <property type="match status" value="1"/>
</dbReference>
<dbReference type="InterPro" id="IPR036390">
    <property type="entry name" value="WH_DNA-bd_sf"/>
</dbReference>
<dbReference type="RefSeq" id="WP_076489964.1">
    <property type="nucleotide sequence ID" value="NZ_FTMS01000033.1"/>
</dbReference>
<keyword evidence="6" id="KW-1185">Reference proteome</keyword>
<dbReference type="SUPFAM" id="SSF46785">
    <property type="entry name" value="Winged helix' DNA-binding domain"/>
    <property type="match status" value="1"/>
</dbReference>
<name>A0A1N6XX94_9SPIO</name>